<name>A0A0D0DV79_9AGAM</name>
<dbReference type="EMBL" id="KN824888">
    <property type="protein sequence ID" value="KIK98563.1"/>
    <property type="molecule type" value="Genomic_DNA"/>
</dbReference>
<reference evidence="2" key="2">
    <citation type="submission" date="2015-01" db="EMBL/GenBank/DDBJ databases">
        <title>Evolutionary Origins and Diversification of the Mycorrhizal Mutualists.</title>
        <authorList>
            <consortium name="DOE Joint Genome Institute"/>
            <consortium name="Mycorrhizal Genomics Consortium"/>
            <person name="Kohler A."/>
            <person name="Kuo A."/>
            <person name="Nagy L.G."/>
            <person name="Floudas D."/>
            <person name="Copeland A."/>
            <person name="Barry K.W."/>
            <person name="Cichocki N."/>
            <person name="Veneault-Fourrey C."/>
            <person name="LaButti K."/>
            <person name="Lindquist E.A."/>
            <person name="Lipzen A."/>
            <person name="Lundell T."/>
            <person name="Morin E."/>
            <person name="Murat C."/>
            <person name="Riley R."/>
            <person name="Ohm R."/>
            <person name="Sun H."/>
            <person name="Tunlid A."/>
            <person name="Henrissat B."/>
            <person name="Grigoriev I.V."/>
            <person name="Hibbett D.S."/>
            <person name="Martin F."/>
        </authorList>
    </citation>
    <scope>NUCLEOTIDE SEQUENCE [LARGE SCALE GENOMIC DNA]</scope>
    <source>
        <strain evidence="2">Ve08.2h10</strain>
    </source>
</reference>
<accession>A0A0D0DV79</accession>
<proteinExistence type="predicted"/>
<sequence>MGGCSETWCFPKDFTLLILHDRTFEEHASAILLNPGKKCDEFKVNEQIRKRKKGKTVDWGKGEKKLYDNVSVEDKGRLSVRYRYQWMRGVLG</sequence>
<dbReference type="Proteomes" id="UP000054538">
    <property type="component" value="Unassembled WGS sequence"/>
</dbReference>
<dbReference type="InParanoid" id="A0A0D0DV79"/>
<organism evidence="1 2">
    <name type="scientific">Paxillus rubicundulus Ve08.2h10</name>
    <dbReference type="NCBI Taxonomy" id="930991"/>
    <lineage>
        <taxon>Eukaryota</taxon>
        <taxon>Fungi</taxon>
        <taxon>Dikarya</taxon>
        <taxon>Basidiomycota</taxon>
        <taxon>Agaricomycotina</taxon>
        <taxon>Agaricomycetes</taxon>
        <taxon>Agaricomycetidae</taxon>
        <taxon>Boletales</taxon>
        <taxon>Paxilineae</taxon>
        <taxon>Paxillaceae</taxon>
        <taxon>Paxillus</taxon>
    </lineage>
</organism>
<keyword evidence="2" id="KW-1185">Reference proteome</keyword>
<dbReference type="HOGENOM" id="CLU_2413955_0_0_1"/>
<gene>
    <name evidence="1" type="ORF">PAXRUDRAFT_667625</name>
</gene>
<evidence type="ECO:0000313" key="1">
    <source>
        <dbReference type="EMBL" id="KIK98563.1"/>
    </source>
</evidence>
<evidence type="ECO:0000313" key="2">
    <source>
        <dbReference type="Proteomes" id="UP000054538"/>
    </source>
</evidence>
<dbReference type="AlphaFoldDB" id="A0A0D0DV79"/>
<reference evidence="1 2" key="1">
    <citation type="submission" date="2014-04" db="EMBL/GenBank/DDBJ databases">
        <authorList>
            <consortium name="DOE Joint Genome Institute"/>
            <person name="Kuo A."/>
            <person name="Kohler A."/>
            <person name="Jargeat P."/>
            <person name="Nagy L.G."/>
            <person name="Floudas D."/>
            <person name="Copeland A."/>
            <person name="Barry K.W."/>
            <person name="Cichocki N."/>
            <person name="Veneault-Fourrey C."/>
            <person name="LaButti K."/>
            <person name="Lindquist E.A."/>
            <person name="Lipzen A."/>
            <person name="Lundell T."/>
            <person name="Morin E."/>
            <person name="Murat C."/>
            <person name="Sun H."/>
            <person name="Tunlid A."/>
            <person name="Henrissat B."/>
            <person name="Grigoriev I.V."/>
            <person name="Hibbett D.S."/>
            <person name="Martin F."/>
            <person name="Nordberg H.P."/>
            <person name="Cantor M.N."/>
            <person name="Hua S.X."/>
        </authorList>
    </citation>
    <scope>NUCLEOTIDE SEQUENCE [LARGE SCALE GENOMIC DNA]</scope>
    <source>
        <strain evidence="1 2">Ve08.2h10</strain>
    </source>
</reference>
<protein>
    <submittedName>
        <fullName evidence="1">Uncharacterized protein</fullName>
    </submittedName>
</protein>